<protein>
    <recommendedName>
        <fullName evidence="3">DUF6787 domain-containing protein</fullName>
    </recommendedName>
</protein>
<keyword evidence="2" id="KW-1133">Transmembrane helix</keyword>
<gene>
    <name evidence="4" type="ORF">PINE0816_LOCUS362</name>
</gene>
<name>A0A7S0BUS4_9STRA</name>
<keyword evidence="2" id="KW-0472">Membrane</keyword>
<feature type="domain" description="DUF6787" evidence="3">
    <location>
        <begin position="121"/>
        <end position="198"/>
    </location>
</feature>
<keyword evidence="2" id="KW-0812">Transmembrane</keyword>
<dbReference type="Pfam" id="PF20584">
    <property type="entry name" value="DUF6787"/>
    <property type="match status" value="1"/>
</dbReference>
<evidence type="ECO:0000259" key="3">
    <source>
        <dbReference type="Pfam" id="PF20584"/>
    </source>
</evidence>
<organism evidence="4">
    <name type="scientific">Proboscia inermis</name>
    <dbReference type="NCBI Taxonomy" id="420281"/>
    <lineage>
        <taxon>Eukaryota</taxon>
        <taxon>Sar</taxon>
        <taxon>Stramenopiles</taxon>
        <taxon>Ochrophyta</taxon>
        <taxon>Bacillariophyta</taxon>
        <taxon>Coscinodiscophyceae</taxon>
        <taxon>Rhizosoleniophycidae</taxon>
        <taxon>Rhizosoleniales</taxon>
        <taxon>Rhizosoleniaceae</taxon>
        <taxon>Proboscia</taxon>
    </lineage>
</organism>
<dbReference type="AlphaFoldDB" id="A0A7S0BUS4"/>
<proteinExistence type="predicted"/>
<sequence length="218" mass="24136">MLSSLAYGNRLLVQNSGSFAASFRKIQSASSSSLKSSVGVRINAVGKHAGTRRYFSKNETSAARGNKEIKSNESTSSSSSVPNNNAMNEIKSNASFWQKWTSAKEMPERGTMQWYKEMVLICTVFGITGSSTMVLVRPAVSNGLGLKGSFRDGPNSFRICSLVVMTPLYASMLVVVGTIFGRHHYFRHFAVKMFSRFGIPPEMMDATFHQTKATFRKW</sequence>
<feature type="transmembrane region" description="Helical" evidence="2">
    <location>
        <begin position="118"/>
        <end position="136"/>
    </location>
</feature>
<evidence type="ECO:0000256" key="1">
    <source>
        <dbReference type="SAM" id="MobiDB-lite"/>
    </source>
</evidence>
<feature type="compositionally biased region" description="Low complexity" evidence="1">
    <location>
        <begin position="72"/>
        <end position="84"/>
    </location>
</feature>
<accession>A0A7S0BUS4</accession>
<feature type="region of interest" description="Disordered" evidence="1">
    <location>
        <begin position="59"/>
        <end position="84"/>
    </location>
</feature>
<reference evidence="4" key="1">
    <citation type="submission" date="2021-01" db="EMBL/GenBank/DDBJ databases">
        <authorList>
            <person name="Corre E."/>
            <person name="Pelletier E."/>
            <person name="Niang G."/>
            <person name="Scheremetjew M."/>
            <person name="Finn R."/>
            <person name="Kale V."/>
            <person name="Holt S."/>
            <person name="Cochrane G."/>
            <person name="Meng A."/>
            <person name="Brown T."/>
            <person name="Cohen L."/>
        </authorList>
    </citation>
    <scope>NUCLEOTIDE SEQUENCE</scope>
    <source>
        <strain evidence="4">CCAP1064/1</strain>
    </source>
</reference>
<evidence type="ECO:0000313" key="4">
    <source>
        <dbReference type="EMBL" id="CAD8404261.1"/>
    </source>
</evidence>
<feature type="transmembrane region" description="Helical" evidence="2">
    <location>
        <begin position="156"/>
        <end position="180"/>
    </location>
</feature>
<evidence type="ECO:0000256" key="2">
    <source>
        <dbReference type="SAM" id="Phobius"/>
    </source>
</evidence>
<dbReference type="EMBL" id="HBEL01000772">
    <property type="protein sequence ID" value="CAD8404261.1"/>
    <property type="molecule type" value="Transcribed_RNA"/>
</dbReference>
<dbReference type="InterPro" id="IPR046714">
    <property type="entry name" value="DUF6787"/>
</dbReference>